<dbReference type="eggNOG" id="COG2318">
    <property type="taxonomic scope" value="Bacteria"/>
</dbReference>
<feature type="domain" description="DinB-like" evidence="1">
    <location>
        <begin position="23"/>
        <end position="151"/>
    </location>
</feature>
<dbReference type="Proteomes" id="UP000007575">
    <property type="component" value="Chromosome"/>
</dbReference>
<accession>H8GZJ7</accession>
<dbReference type="KEGG" id="dgo:DGo_CA2308"/>
<evidence type="ECO:0000313" key="2">
    <source>
        <dbReference type="EMBL" id="AFD26235.1"/>
    </source>
</evidence>
<dbReference type="Pfam" id="PF12867">
    <property type="entry name" value="DinB_2"/>
    <property type="match status" value="1"/>
</dbReference>
<dbReference type="AlphaFoldDB" id="H8GZJ7"/>
<dbReference type="InterPro" id="IPR024775">
    <property type="entry name" value="DinB-like"/>
</dbReference>
<sequence>MTSDSALRRHVRDLLTKAQAHLMFDDVIRDFPLARLNERRDGLPYSAFEVLWHLRFTQRDILNFVREEPYEEVAWPAAYWPHRQDATEAEWHAEVAAFRADLAALLALLDDPRTDLFAVVPNGQPPQGEGQTWLREFLLVADHNAYHLGTLTVLRRLLDGA</sequence>
<dbReference type="STRING" id="745776.DGo_CA2308"/>
<gene>
    <name evidence="2" type="ordered locus">DGo_CA2308</name>
</gene>
<dbReference type="InterPro" id="IPR034660">
    <property type="entry name" value="DinB/YfiT-like"/>
</dbReference>
<reference evidence="2 3" key="1">
    <citation type="journal article" date="2012" name="PLoS ONE">
        <title>Genome sequence and transcriptome analysis of the radioresistant bacterium Deinococcus gobiensis: insights into the extreme environmental adaptations.</title>
        <authorList>
            <person name="Yuan M."/>
            <person name="Chen M."/>
            <person name="Zhang W."/>
            <person name="Lu W."/>
            <person name="Wang J."/>
            <person name="Yang M."/>
            <person name="Zhao P."/>
            <person name="Tang R."/>
            <person name="Li X."/>
            <person name="Hao Y."/>
            <person name="Zhou Z."/>
            <person name="Zhan Y."/>
            <person name="Yu H."/>
            <person name="Teng C."/>
            <person name="Yan Y."/>
            <person name="Ping S."/>
            <person name="Wang Y."/>
            <person name="Lin M."/>
        </authorList>
    </citation>
    <scope>NUCLEOTIDE SEQUENCE [LARGE SCALE GENOMIC DNA]</scope>
    <source>
        <strain evidence="2 3">I-0</strain>
    </source>
</reference>
<dbReference type="RefSeq" id="WP_014685718.1">
    <property type="nucleotide sequence ID" value="NC_017790.1"/>
</dbReference>
<keyword evidence="3" id="KW-1185">Reference proteome</keyword>
<protein>
    <recommendedName>
        <fullName evidence="1">DinB-like domain-containing protein</fullName>
    </recommendedName>
</protein>
<dbReference type="Gene3D" id="1.20.120.450">
    <property type="entry name" value="dinb family like domain"/>
    <property type="match status" value="1"/>
</dbReference>
<dbReference type="EMBL" id="CP002191">
    <property type="protein sequence ID" value="AFD26235.1"/>
    <property type="molecule type" value="Genomic_DNA"/>
</dbReference>
<dbReference type="HOGENOM" id="CLU_107587_2_0_0"/>
<dbReference type="OrthoDB" id="9798830at2"/>
<evidence type="ECO:0000259" key="1">
    <source>
        <dbReference type="Pfam" id="PF12867"/>
    </source>
</evidence>
<evidence type="ECO:0000313" key="3">
    <source>
        <dbReference type="Proteomes" id="UP000007575"/>
    </source>
</evidence>
<organism evidence="2 3">
    <name type="scientific">Deinococcus gobiensis (strain DSM 21396 / JCM 16679 / CGMCC 1.7299 / I-0)</name>
    <dbReference type="NCBI Taxonomy" id="745776"/>
    <lineage>
        <taxon>Bacteria</taxon>
        <taxon>Thermotogati</taxon>
        <taxon>Deinococcota</taxon>
        <taxon>Deinococci</taxon>
        <taxon>Deinococcales</taxon>
        <taxon>Deinococcaceae</taxon>
        <taxon>Deinococcus</taxon>
    </lineage>
</organism>
<dbReference type="SUPFAM" id="SSF109854">
    <property type="entry name" value="DinB/YfiT-like putative metalloenzymes"/>
    <property type="match status" value="1"/>
</dbReference>
<name>H8GZJ7_DEIGI</name>
<dbReference type="PATRIC" id="fig|745776.4.peg.2368"/>
<proteinExistence type="predicted"/>